<dbReference type="PANTHER" id="PTHR38340">
    <property type="entry name" value="S-LAYER PROTEIN"/>
    <property type="match status" value="1"/>
</dbReference>
<dbReference type="RefSeq" id="WP_201660146.1">
    <property type="nucleotide sequence ID" value="NZ_JAEQNC010000008.1"/>
</dbReference>
<evidence type="ECO:0000313" key="3">
    <source>
        <dbReference type="EMBL" id="MBL0373537.1"/>
    </source>
</evidence>
<dbReference type="Gene3D" id="2.150.10.10">
    <property type="entry name" value="Serralysin-like metalloprotease, C-terminal"/>
    <property type="match status" value="3"/>
</dbReference>
<dbReference type="InterPro" id="IPR011049">
    <property type="entry name" value="Serralysin-like_metalloprot_C"/>
</dbReference>
<dbReference type="Proteomes" id="UP000633219">
    <property type="component" value="Unassembled WGS sequence"/>
</dbReference>
<dbReference type="InterPro" id="IPR001343">
    <property type="entry name" value="Hemolysn_Ca-bd"/>
</dbReference>
<sequence length="443" mass="44942">MAIVQHYIVGGVSRSILEALDLAKAQGTSILSAGQNDPFNPAVVQLRNGSAVLFTQLSGENVTQSQAFPGQLEGLFDKVIFGEGSSTATQVYSIEISTLPTSGSMFNSLFNVNVPASAFSAATIAAALLSESDDIQGTAIADQLLSFDGDDVIHAYGGDDFAWGGNGDDFILGGDGADALTGANGDDFLNGGTGDDNLDGGDGEDTLLGKDGNDVLNGGAGADVIIGGAGTDTVRLTTESTVNLIDPTKNLGEAKGDEYSSVEIFSFDVGDDHFVGSTGDDVVLGDAGNDVLRGAGGNDTLSGGDGNDELVGGAGIDNLIGGKGPDILSGGGGKDYFEFDSVSEMGKTASTRDLITDFIHLSDKIDLSSIDANGGVSGEGNFSFVAAEGHGFTGVKGQLTWDQQGTGNGSHTLISGDIDGDKVSDFQIDLSGRVDLTAADFAL</sequence>
<comment type="subcellular location">
    <subcellularLocation>
        <location evidence="1">Secreted</location>
    </subcellularLocation>
</comment>
<dbReference type="GO" id="GO:0005509">
    <property type="term" value="F:calcium ion binding"/>
    <property type="evidence" value="ECO:0007669"/>
    <property type="project" value="InterPro"/>
</dbReference>
<keyword evidence="2" id="KW-0964">Secreted</keyword>
<organism evidence="3 4">
    <name type="scientific">Rhizobium setariae</name>
    <dbReference type="NCBI Taxonomy" id="2801340"/>
    <lineage>
        <taxon>Bacteria</taxon>
        <taxon>Pseudomonadati</taxon>
        <taxon>Pseudomonadota</taxon>
        <taxon>Alphaproteobacteria</taxon>
        <taxon>Hyphomicrobiales</taxon>
        <taxon>Rhizobiaceae</taxon>
        <taxon>Rhizobium/Agrobacterium group</taxon>
        <taxon>Rhizobium</taxon>
    </lineage>
</organism>
<name>A0A937CQW5_9HYPH</name>
<proteinExistence type="predicted"/>
<dbReference type="AlphaFoldDB" id="A0A937CQW5"/>
<dbReference type="GO" id="GO:0005576">
    <property type="term" value="C:extracellular region"/>
    <property type="evidence" value="ECO:0007669"/>
    <property type="project" value="UniProtKB-SubCell"/>
</dbReference>
<comment type="caution">
    <text evidence="3">The sequence shown here is derived from an EMBL/GenBank/DDBJ whole genome shotgun (WGS) entry which is preliminary data.</text>
</comment>
<reference evidence="3" key="1">
    <citation type="submission" date="2021-01" db="EMBL/GenBank/DDBJ databases">
        <title>Rhizobium sp. strain KVB221 16S ribosomal RNA gene Genome sequencing and assembly.</title>
        <authorList>
            <person name="Kang M."/>
        </authorList>
    </citation>
    <scope>NUCLEOTIDE SEQUENCE</scope>
    <source>
        <strain evidence="3">KVB221</strain>
    </source>
</reference>
<evidence type="ECO:0000256" key="2">
    <source>
        <dbReference type="ARBA" id="ARBA00022525"/>
    </source>
</evidence>
<evidence type="ECO:0008006" key="5">
    <source>
        <dbReference type="Google" id="ProtNLM"/>
    </source>
</evidence>
<dbReference type="PRINTS" id="PR00313">
    <property type="entry name" value="CABNDNGRPT"/>
</dbReference>
<gene>
    <name evidence="3" type="ORF">JJB09_16040</name>
</gene>
<dbReference type="InterPro" id="IPR018511">
    <property type="entry name" value="Hemolysin-typ_Ca-bd_CS"/>
</dbReference>
<keyword evidence="4" id="KW-1185">Reference proteome</keyword>
<dbReference type="Pfam" id="PF00353">
    <property type="entry name" value="HemolysinCabind"/>
    <property type="match status" value="3"/>
</dbReference>
<protein>
    <recommendedName>
        <fullName evidence="5">Calcium-binding protein</fullName>
    </recommendedName>
</protein>
<dbReference type="PANTHER" id="PTHR38340:SF1">
    <property type="entry name" value="S-LAYER PROTEIN"/>
    <property type="match status" value="1"/>
</dbReference>
<dbReference type="SUPFAM" id="SSF51120">
    <property type="entry name" value="beta-Roll"/>
    <property type="match status" value="2"/>
</dbReference>
<dbReference type="InterPro" id="IPR050557">
    <property type="entry name" value="RTX_toxin/Mannuronan_C5-epim"/>
</dbReference>
<accession>A0A937CQW5</accession>
<evidence type="ECO:0000313" key="4">
    <source>
        <dbReference type="Proteomes" id="UP000633219"/>
    </source>
</evidence>
<dbReference type="EMBL" id="JAEQNC010000008">
    <property type="protein sequence ID" value="MBL0373537.1"/>
    <property type="molecule type" value="Genomic_DNA"/>
</dbReference>
<evidence type="ECO:0000256" key="1">
    <source>
        <dbReference type="ARBA" id="ARBA00004613"/>
    </source>
</evidence>
<dbReference type="PROSITE" id="PS00330">
    <property type="entry name" value="HEMOLYSIN_CALCIUM"/>
    <property type="match status" value="5"/>
</dbReference>